<reference evidence="1" key="2">
    <citation type="submission" date="2022-06" db="UniProtKB">
        <authorList>
            <consortium name="EnsemblMetazoa"/>
        </authorList>
    </citation>
    <scope>IDENTIFICATION</scope>
    <source>
        <strain evidence="1">DF5081</strain>
    </source>
</reference>
<dbReference type="AlphaFoldDB" id="A0A8R1ING9"/>
<organism evidence="1 2">
    <name type="scientific">Caenorhabditis japonica</name>
    <dbReference type="NCBI Taxonomy" id="281687"/>
    <lineage>
        <taxon>Eukaryota</taxon>
        <taxon>Metazoa</taxon>
        <taxon>Ecdysozoa</taxon>
        <taxon>Nematoda</taxon>
        <taxon>Chromadorea</taxon>
        <taxon>Rhabditida</taxon>
        <taxon>Rhabditina</taxon>
        <taxon>Rhabditomorpha</taxon>
        <taxon>Rhabditoidea</taxon>
        <taxon>Rhabditidae</taxon>
        <taxon>Peloderinae</taxon>
        <taxon>Caenorhabditis</taxon>
    </lineage>
</organism>
<name>A0A8R1ING9_CAEJA</name>
<dbReference type="Proteomes" id="UP000005237">
    <property type="component" value="Unassembled WGS sequence"/>
</dbReference>
<evidence type="ECO:0000313" key="2">
    <source>
        <dbReference type="Proteomes" id="UP000005237"/>
    </source>
</evidence>
<keyword evidence="2" id="KW-1185">Reference proteome</keyword>
<evidence type="ECO:0000313" key="1">
    <source>
        <dbReference type="EnsemblMetazoa" id="CJA33873.1"/>
    </source>
</evidence>
<dbReference type="EnsemblMetazoa" id="CJA33873.1">
    <property type="protein sequence ID" value="CJA33873.1"/>
    <property type="gene ID" value="WBGene00209720"/>
</dbReference>
<proteinExistence type="predicted"/>
<sequence>MGWQGLRQWDGCRGRRFTVKQIVTKHPDGCINEDLYKAMADQI</sequence>
<protein>
    <submittedName>
        <fullName evidence="1">Uncharacterized protein</fullName>
    </submittedName>
</protein>
<accession>A0A8R1ING9</accession>
<reference evidence="2" key="1">
    <citation type="submission" date="2010-08" db="EMBL/GenBank/DDBJ databases">
        <authorList>
            <consortium name="Caenorhabditis japonica Sequencing Consortium"/>
            <person name="Wilson R.K."/>
        </authorList>
    </citation>
    <scope>NUCLEOTIDE SEQUENCE [LARGE SCALE GENOMIC DNA]</scope>
    <source>
        <strain evidence="2">DF5081</strain>
    </source>
</reference>